<evidence type="ECO:0008006" key="3">
    <source>
        <dbReference type="Google" id="ProtNLM"/>
    </source>
</evidence>
<name>A0A844HQK6_9RHOB</name>
<proteinExistence type="predicted"/>
<evidence type="ECO:0000313" key="1">
    <source>
        <dbReference type="EMBL" id="MTH61439.1"/>
    </source>
</evidence>
<dbReference type="Proteomes" id="UP000449846">
    <property type="component" value="Unassembled WGS sequence"/>
</dbReference>
<dbReference type="EMBL" id="WMIG01000016">
    <property type="protein sequence ID" value="MTH61439.1"/>
    <property type="molecule type" value="Genomic_DNA"/>
</dbReference>
<evidence type="ECO:0000313" key="2">
    <source>
        <dbReference type="Proteomes" id="UP000449846"/>
    </source>
</evidence>
<dbReference type="CDD" id="cd08054">
    <property type="entry name" value="gp6"/>
    <property type="match status" value="1"/>
</dbReference>
<dbReference type="InterPro" id="IPR006450">
    <property type="entry name" value="Phage_HK97_gp6-like"/>
</dbReference>
<dbReference type="RefSeq" id="WP_155041397.1">
    <property type="nucleotide sequence ID" value="NZ_WMIG01000016.1"/>
</dbReference>
<dbReference type="Gene3D" id="1.10.3230.30">
    <property type="entry name" value="Phage gp6-like head-tail connector protein"/>
    <property type="match status" value="1"/>
</dbReference>
<keyword evidence="2" id="KW-1185">Reference proteome</keyword>
<sequence>MIVDLLELKGHLRVDPGNHDEDDDIESYGLAAEVQVQHWLGRPIYATAVEMPASGSSLFDPYQMVADQAVKVAIKQLVGRFYGPDREAAGSTAEDAVLPASVRSLLAGHRVFHKVIETPSPSVAE</sequence>
<dbReference type="OrthoDB" id="7775366at2"/>
<organism evidence="1 2">
    <name type="scientific">Paracoccus litorisediminis</name>
    <dbReference type="NCBI Taxonomy" id="2006130"/>
    <lineage>
        <taxon>Bacteria</taxon>
        <taxon>Pseudomonadati</taxon>
        <taxon>Pseudomonadota</taxon>
        <taxon>Alphaproteobacteria</taxon>
        <taxon>Rhodobacterales</taxon>
        <taxon>Paracoccaceae</taxon>
        <taxon>Paracoccus</taxon>
    </lineage>
</organism>
<reference evidence="1 2" key="1">
    <citation type="submission" date="2019-11" db="EMBL/GenBank/DDBJ databases">
        <authorList>
            <person name="Dong K."/>
        </authorList>
    </citation>
    <scope>NUCLEOTIDE SEQUENCE [LARGE SCALE GENOMIC DNA]</scope>
    <source>
        <strain evidence="1 2">NBRC 112902</strain>
    </source>
</reference>
<dbReference type="NCBIfam" id="TIGR01560">
    <property type="entry name" value="put_DNA_pack"/>
    <property type="match status" value="1"/>
</dbReference>
<protein>
    <recommendedName>
        <fullName evidence="3">Phage gp6-like head-tail connector protein</fullName>
    </recommendedName>
</protein>
<accession>A0A844HQK6</accession>
<comment type="caution">
    <text evidence="1">The sequence shown here is derived from an EMBL/GenBank/DDBJ whole genome shotgun (WGS) entry which is preliminary data.</text>
</comment>
<gene>
    <name evidence="1" type="ORF">GL300_19685</name>
</gene>
<dbReference type="AlphaFoldDB" id="A0A844HQK6"/>